<dbReference type="Proteomes" id="UP000886523">
    <property type="component" value="Unassembled WGS sequence"/>
</dbReference>
<sequence length="226" mass="25105">MRTNVINLNYPILPTPPSLIPRARGLMPSNVPTSLKANGSPRPAAPRRQVEDSGISRRVWTEIATPHVLPIPARCSRNPYPYVPYPNFPKSLGSASNLILGTLSFARTNSMPRRPDLLLHCHLQDSKDSVPVTTSFDISKTFSPTSVGGSLETLYPITRSSCTHELFALRLYNHIPGRPPPLYTAQEQGICHHQISDKAFEEKGIKAIDVTSVFVVIFGDLWQKFH</sequence>
<evidence type="ECO:0000256" key="1">
    <source>
        <dbReference type="SAM" id="MobiDB-lite"/>
    </source>
</evidence>
<name>A0A9P6APC3_9AGAM</name>
<gene>
    <name evidence="2" type="ORF">BS47DRAFT_1397340</name>
</gene>
<evidence type="ECO:0000313" key="3">
    <source>
        <dbReference type="Proteomes" id="UP000886523"/>
    </source>
</evidence>
<reference evidence="2" key="1">
    <citation type="journal article" date="2020" name="Nat. Commun.">
        <title>Large-scale genome sequencing of mycorrhizal fungi provides insights into the early evolution of symbiotic traits.</title>
        <authorList>
            <person name="Miyauchi S."/>
            <person name="Kiss E."/>
            <person name="Kuo A."/>
            <person name="Drula E."/>
            <person name="Kohler A."/>
            <person name="Sanchez-Garcia M."/>
            <person name="Morin E."/>
            <person name="Andreopoulos B."/>
            <person name="Barry K.W."/>
            <person name="Bonito G."/>
            <person name="Buee M."/>
            <person name="Carver A."/>
            <person name="Chen C."/>
            <person name="Cichocki N."/>
            <person name="Clum A."/>
            <person name="Culley D."/>
            <person name="Crous P.W."/>
            <person name="Fauchery L."/>
            <person name="Girlanda M."/>
            <person name="Hayes R.D."/>
            <person name="Keri Z."/>
            <person name="LaButti K."/>
            <person name="Lipzen A."/>
            <person name="Lombard V."/>
            <person name="Magnuson J."/>
            <person name="Maillard F."/>
            <person name="Murat C."/>
            <person name="Nolan M."/>
            <person name="Ohm R.A."/>
            <person name="Pangilinan J."/>
            <person name="Pereira M.F."/>
            <person name="Perotto S."/>
            <person name="Peter M."/>
            <person name="Pfister S."/>
            <person name="Riley R."/>
            <person name="Sitrit Y."/>
            <person name="Stielow J.B."/>
            <person name="Szollosi G."/>
            <person name="Zifcakova L."/>
            <person name="Stursova M."/>
            <person name="Spatafora J.W."/>
            <person name="Tedersoo L."/>
            <person name="Vaario L.M."/>
            <person name="Yamada A."/>
            <person name="Yan M."/>
            <person name="Wang P."/>
            <person name="Xu J."/>
            <person name="Bruns T."/>
            <person name="Baldrian P."/>
            <person name="Vilgalys R."/>
            <person name="Dunand C."/>
            <person name="Henrissat B."/>
            <person name="Grigoriev I.V."/>
            <person name="Hibbett D."/>
            <person name="Nagy L.G."/>
            <person name="Martin F.M."/>
        </authorList>
    </citation>
    <scope>NUCLEOTIDE SEQUENCE</scope>
    <source>
        <strain evidence="2">UP504</strain>
    </source>
</reference>
<feature type="region of interest" description="Disordered" evidence="1">
    <location>
        <begin position="25"/>
        <end position="52"/>
    </location>
</feature>
<protein>
    <submittedName>
        <fullName evidence="2">Uncharacterized protein</fullName>
    </submittedName>
</protein>
<evidence type="ECO:0000313" key="2">
    <source>
        <dbReference type="EMBL" id="KAF9508965.1"/>
    </source>
</evidence>
<dbReference type="AlphaFoldDB" id="A0A9P6APC3"/>
<dbReference type="EMBL" id="MU129046">
    <property type="protein sequence ID" value="KAF9508965.1"/>
    <property type="molecule type" value="Genomic_DNA"/>
</dbReference>
<proteinExistence type="predicted"/>
<accession>A0A9P6APC3</accession>
<organism evidence="2 3">
    <name type="scientific">Hydnum rufescens UP504</name>
    <dbReference type="NCBI Taxonomy" id="1448309"/>
    <lineage>
        <taxon>Eukaryota</taxon>
        <taxon>Fungi</taxon>
        <taxon>Dikarya</taxon>
        <taxon>Basidiomycota</taxon>
        <taxon>Agaricomycotina</taxon>
        <taxon>Agaricomycetes</taxon>
        <taxon>Cantharellales</taxon>
        <taxon>Hydnaceae</taxon>
        <taxon>Hydnum</taxon>
    </lineage>
</organism>
<comment type="caution">
    <text evidence="2">The sequence shown here is derived from an EMBL/GenBank/DDBJ whole genome shotgun (WGS) entry which is preliminary data.</text>
</comment>
<keyword evidence="3" id="KW-1185">Reference proteome</keyword>